<dbReference type="EMBL" id="CAUJNA010003472">
    <property type="protein sequence ID" value="CAJ1402920.1"/>
    <property type="molecule type" value="Genomic_DNA"/>
</dbReference>
<keyword evidence="2" id="KW-1185">Reference proteome</keyword>
<evidence type="ECO:0000313" key="2">
    <source>
        <dbReference type="Proteomes" id="UP001178507"/>
    </source>
</evidence>
<dbReference type="Proteomes" id="UP001178507">
    <property type="component" value="Unassembled WGS sequence"/>
</dbReference>
<protein>
    <submittedName>
        <fullName evidence="1">Uncharacterized protein</fullName>
    </submittedName>
</protein>
<proteinExistence type="predicted"/>
<gene>
    <name evidence="1" type="ORF">EVOR1521_LOCUS25696</name>
</gene>
<comment type="caution">
    <text evidence="1">The sequence shown here is derived from an EMBL/GenBank/DDBJ whole genome shotgun (WGS) entry which is preliminary data.</text>
</comment>
<sequence length="989" mass="108723">MPTPGEPLRVLVVGAGLGTNAGLGLEVPLAHGKFLTDGAGGVVAVSQEERARRASCVSFPGFMGEEFWYLWERQEGYLGNGGFIYGALLQDPKLLVDMLQHPVTQADKDLVVSARGEEAAGLLAAEAAELRTGACVSYAAAIGVLLGTGRYDVVLAASKGISELLLTVRQGSRVPLVLLNGAEPPAAMDIGELKMGPHFGALGAEFLGCQARRLVLTSHGAEVSLHLRAKLREAAATAPGQQVLVYAALDHRCLPNRECHSLPWSLTFPKCWHSGFGKPPRLVSPSGATMEKAGDVPLVQLLCWAAGRVDHVALPPFPGPRRFAELRVEGTRPGDWGRLMLAPTLGVTWAAPRALHWGPKAEVYDILFDAQVMEMQVVVKHVQTGQQTSVADILAKEGQRATRLVRFFRYYQDKSAVIRGHLDTGSHGESDAMLMIHEMLAMNKNLGNFLWTGFVNPATATPRFGCDLLELVVEVELARLGGPYRGYRAALLEAEHCLQGQHSLLGCLDDFLARKCAELREQRRTRPGSAQEEEEYFKSHCVKELEGYVRRELTIDQNIPLGEVQQQIAALKEELGIAEVEKELGSSYGHSSNFRFFADGKAWLSAGCEEEDFDHVRRYVQNNLGSLDFLTEHQELTDAIARYQKIPEEIVPPQFFERNGYCVRAYRKFGAVAQQFSGGGWANFAVAPFRPKQVWVRGFGPAETKSEIFGHLQDPPKDELPREIGRGGTTGRLYFYDVDLRSGSHATAPLYNAVQVNRASWWEPELYALLAQDLATDDEQCAVYETEADYLKTVLRTVFEQELAAAKNLWAAGIKKDGLRRGARDFPALGSLQSEDPELEELLRPVVLANVAMQEQKAAGSFSMGPTNAKRVASTGNFTPECRQDIYQYFLSSMDASDASLPLPCKRQMVTIMNRGLRSCPQLAWGQLGARQTLELRRQARRAAAEQLNSGGDLLGFRRRLAHRVASYNTFTSLQTEVNAMLAALACCT</sequence>
<name>A0AA36N8I0_9DINO</name>
<evidence type="ECO:0000313" key="1">
    <source>
        <dbReference type="EMBL" id="CAJ1402920.1"/>
    </source>
</evidence>
<reference evidence="1" key="1">
    <citation type="submission" date="2023-08" db="EMBL/GenBank/DDBJ databases">
        <authorList>
            <person name="Chen Y."/>
            <person name="Shah S."/>
            <person name="Dougan E. K."/>
            <person name="Thang M."/>
            <person name="Chan C."/>
        </authorList>
    </citation>
    <scope>NUCLEOTIDE SEQUENCE</scope>
</reference>
<dbReference type="AlphaFoldDB" id="A0AA36N8I0"/>
<accession>A0AA36N8I0</accession>
<organism evidence="1 2">
    <name type="scientific">Effrenium voratum</name>
    <dbReference type="NCBI Taxonomy" id="2562239"/>
    <lineage>
        <taxon>Eukaryota</taxon>
        <taxon>Sar</taxon>
        <taxon>Alveolata</taxon>
        <taxon>Dinophyceae</taxon>
        <taxon>Suessiales</taxon>
        <taxon>Symbiodiniaceae</taxon>
        <taxon>Effrenium</taxon>
    </lineage>
</organism>